<dbReference type="Pfam" id="PF00078">
    <property type="entry name" value="RVT_1"/>
    <property type="match status" value="1"/>
</dbReference>
<evidence type="ECO:0000313" key="3">
    <source>
        <dbReference type="Proteomes" id="UP000265520"/>
    </source>
</evidence>
<evidence type="ECO:0000259" key="1">
    <source>
        <dbReference type="Pfam" id="PF00078"/>
    </source>
</evidence>
<accession>A0A392MYW8</accession>
<proteinExistence type="predicted"/>
<dbReference type="GO" id="GO:0003964">
    <property type="term" value="F:RNA-directed DNA polymerase activity"/>
    <property type="evidence" value="ECO:0007669"/>
    <property type="project" value="UniProtKB-KW"/>
</dbReference>
<dbReference type="PANTHER" id="PTHR46890">
    <property type="entry name" value="NON-LTR RETROLELEMENT REVERSE TRANSCRIPTASE-LIKE PROTEIN-RELATED"/>
    <property type="match status" value="1"/>
</dbReference>
<keyword evidence="2" id="KW-0548">Nucleotidyltransferase</keyword>
<protein>
    <submittedName>
        <fullName evidence="2">LINE-1 reverse transcriptase like</fullName>
    </submittedName>
</protein>
<feature type="domain" description="Reverse transcriptase" evidence="1">
    <location>
        <begin position="202"/>
        <end position="281"/>
    </location>
</feature>
<name>A0A392MYW8_9FABA</name>
<organism evidence="2 3">
    <name type="scientific">Trifolium medium</name>
    <dbReference type="NCBI Taxonomy" id="97028"/>
    <lineage>
        <taxon>Eukaryota</taxon>
        <taxon>Viridiplantae</taxon>
        <taxon>Streptophyta</taxon>
        <taxon>Embryophyta</taxon>
        <taxon>Tracheophyta</taxon>
        <taxon>Spermatophyta</taxon>
        <taxon>Magnoliopsida</taxon>
        <taxon>eudicotyledons</taxon>
        <taxon>Gunneridae</taxon>
        <taxon>Pentapetalae</taxon>
        <taxon>rosids</taxon>
        <taxon>fabids</taxon>
        <taxon>Fabales</taxon>
        <taxon>Fabaceae</taxon>
        <taxon>Papilionoideae</taxon>
        <taxon>50 kb inversion clade</taxon>
        <taxon>NPAAA clade</taxon>
        <taxon>Hologalegina</taxon>
        <taxon>IRL clade</taxon>
        <taxon>Trifolieae</taxon>
        <taxon>Trifolium</taxon>
    </lineage>
</organism>
<keyword evidence="2" id="KW-0695">RNA-directed DNA polymerase</keyword>
<comment type="caution">
    <text evidence="2">The sequence shown here is derived from an EMBL/GenBank/DDBJ whole genome shotgun (WGS) entry which is preliminary data.</text>
</comment>
<reference evidence="2 3" key="1">
    <citation type="journal article" date="2018" name="Front. Plant Sci.">
        <title>Red Clover (Trifolium pratense) and Zigzag Clover (T. medium) - A Picture of Genomic Similarities and Differences.</title>
        <authorList>
            <person name="Dluhosova J."/>
            <person name="Istvanek J."/>
            <person name="Nedelnik J."/>
            <person name="Repkova J."/>
        </authorList>
    </citation>
    <scope>NUCLEOTIDE SEQUENCE [LARGE SCALE GENOMIC DNA]</scope>
    <source>
        <strain evidence="3">cv. 10/8</strain>
        <tissue evidence="2">Leaf</tissue>
    </source>
</reference>
<dbReference type="InterPro" id="IPR052343">
    <property type="entry name" value="Retrotransposon-Effector_Assoc"/>
</dbReference>
<keyword evidence="3" id="KW-1185">Reference proteome</keyword>
<dbReference type="Proteomes" id="UP000265520">
    <property type="component" value="Unassembled WGS sequence"/>
</dbReference>
<sequence length="295" mass="33886">GFVLKEKLKRLKGDLRSWNKDVYGNIDTKIDDLTKEIESLELGGEREGLSEYDLLDRKDKFNLLWLLLKSKDSMEFQKSRSRWLREGDANTGFFHVCVKSRKRSNSIVTLRKGRFWLTRPEEIRSEVVSYFRNHFEEVEWKRPRLDDIDFIQPSHMEVVNIEESFRVTEVSEVIELADVNKSPGPDGFNFSKSFGVLSPHQLGDFRPISLLGSLCKLLSKVLAKRLGKVMDSIISKNQSAFIKGRNLADGVVTVNEVVDLAKRAKKERLIFKVDFEKAYDSKVGGVGEWVSYGTS</sequence>
<feature type="non-terminal residue" evidence="2">
    <location>
        <position position="1"/>
    </location>
</feature>
<dbReference type="EMBL" id="LXQA010022853">
    <property type="protein sequence ID" value="MCH92512.1"/>
    <property type="molecule type" value="Genomic_DNA"/>
</dbReference>
<evidence type="ECO:0000313" key="2">
    <source>
        <dbReference type="EMBL" id="MCH92512.1"/>
    </source>
</evidence>
<gene>
    <name evidence="2" type="ORF">A2U01_0013452</name>
</gene>
<dbReference type="AlphaFoldDB" id="A0A392MYW8"/>
<keyword evidence="2" id="KW-0808">Transferase</keyword>
<dbReference type="PANTHER" id="PTHR46890:SF49">
    <property type="entry name" value="RNA-DIRECTED DNA POLYMERASE"/>
    <property type="match status" value="1"/>
</dbReference>
<dbReference type="InterPro" id="IPR000477">
    <property type="entry name" value="RT_dom"/>
</dbReference>